<feature type="chain" id="PRO_5042829280" evidence="1">
    <location>
        <begin position="22"/>
        <end position="146"/>
    </location>
</feature>
<name>A0AAN6WLN7_9PEZI</name>
<dbReference type="InterPro" id="IPR011024">
    <property type="entry name" value="G_crystallin-like"/>
</dbReference>
<evidence type="ECO:0000256" key="1">
    <source>
        <dbReference type="SAM" id="SignalP"/>
    </source>
</evidence>
<keyword evidence="1" id="KW-0732">Signal</keyword>
<sequence>MQLSQVLTLAFAATALGKVYNDNTPIPASVERLSTGKTVEATDLGPAVGAVSAKLRAKALLQARAFAIYMCEHSNFGGSCITINGINSGVCYNLNGIWNDVVSSTDTYGHTCTVFQHQGCTGDQSTVNGAVNWGYMNDKISSYRCY</sequence>
<dbReference type="AlphaFoldDB" id="A0AAN6WLN7"/>
<protein>
    <submittedName>
        <fullName evidence="2">Uncharacterized protein</fullName>
    </submittedName>
</protein>
<proteinExistence type="predicted"/>
<dbReference type="SUPFAM" id="SSF49695">
    <property type="entry name" value="gamma-Crystallin-like"/>
    <property type="match status" value="1"/>
</dbReference>
<reference evidence="2" key="1">
    <citation type="journal article" date="2023" name="Mol. Phylogenet. Evol.">
        <title>Genome-scale phylogeny and comparative genomics of the fungal order Sordariales.</title>
        <authorList>
            <person name="Hensen N."/>
            <person name="Bonometti L."/>
            <person name="Westerberg I."/>
            <person name="Brannstrom I.O."/>
            <person name="Guillou S."/>
            <person name="Cros-Aarteil S."/>
            <person name="Calhoun S."/>
            <person name="Haridas S."/>
            <person name="Kuo A."/>
            <person name="Mondo S."/>
            <person name="Pangilinan J."/>
            <person name="Riley R."/>
            <person name="LaButti K."/>
            <person name="Andreopoulos B."/>
            <person name="Lipzen A."/>
            <person name="Chen C."/>
            <person name="Yan M."/>
            <person name="Daum C."/>
            <person name="Ng V."/>
            <person name="Clum A."/>
            <person name="Steindorff A."/>
            <person name="Ohm R.A."/>
            <person name="Martin F."/>
            <person name="Silar P."/>
            <person name="Natvig D.O."/>
            <person name="Lalanne C."/>
            <person name="Gautier V."/>
            <person name="Ament-Velasquez S.L."/>
            <person name="Kruys A."/>
            <person name="Hutchinson M.I."/>
            <person name="Powell A.J."/>
            <person name="Barry K."/>
            <person name="Miller A.N."/>
            <person name="Grigoriev I.V."/>
            <person name="Debuchy R."/>
            <person name="Gladieux P."/>
            <person name="Hiltunen Thoren M."/>
            <person name="Johannesson H."/>
        </authorList>
    </citation>
    <scope>NUCLEOTIDE SEQUENCE</scope>
    <source>
        <strain evidence="2">PSN309</strain>
    </source>
</reference>
<gene>
    <name evidence="2" type="ORF">QBC35DRAFT_540533</name>
</gene>
<evidence type="ECO:0000313" key="2">
    <source>
        <dbReference type="EMBL" id="KAK4184339.1"/>
    </source>
</evidence>
<comment type="caution">
    <text evidence="2">The sequence shown here is derived from an EMBL/GenBank/DDBJ whole genome shotgun (WGS) entry which is preliminary data.</text>
</comment>
<organism evidence="2 3">
    <name type="scientific">Podospora australis</name>
    <dbReference type="NCBI Taxonomy" id="1536484"/>
    <lineage>
        <taxon>Eukaryota</taxon>
        <taxon>Fungi</taxon>
        <taxon>Dikarya</taxon>
        <taxon>Ascomycota</taxon>
        <taxon>Pezizomycotina</taxon>
        <taxon>Sordariomycetes</taxon>
        <taxon>Sordariomycetidae</taxon>
        <taxon>Sordariales</taxon>
        <taxon>Podosporaceae</taxon>
        <taxon>Podospora</taxon>
    </lineage>
</organism>
<feature type="signal peptide" evidence="1">
    <location>
        <begin position="1"/>
        <end position="21"/>
    </location>
</feature>
<dbReference type="EMBL" id="MU864493">
    <property type="protein sequence ID" value="KAK4184339.1"/>
    <property type="molecule type" value="Genomic_DNA"/>
</dbReference>
<keyword evidence="3" id="KW-1185">Reference proteome</keyword>
<dbReference type="Gene3D" id="2.60.20.10">
    <property type="entry name" value="Crystallins"/>
    <property type="match status" value="1"/>
</dbReference>
<accession>A0AAN6WLN7</accession>
<dbReference type="Proteomes" id="UP001302126">
    <property type="component" value="Unassembled WGS sequence"/>
</dbReference>
<evidence type="ECO:0000313" key="3">
    <source>
        <dbReference type="Proteomes" id="UP001302126"/>
    </source>
</evidence>
<reference evidence="2" key="2">
    <citation type="submission" date="2023-05" db="EMBL/GenBank/DDBJ databases">
        <authorList>
            <consortium name="Lawrence Berkeley National Laboratory"/>
            <person name="Steindorff A."/>
            <person name="Hensen N."/>
            <person name="Bonometti L."/>
            <person name="Westerberg I."/>
            <person name="Brannstrom I.O."/>
            <person name="Guillou S."/>
            <person name="Cros-Aarteil S."/>
            <person name="Calhoun S."/>
            <person name="Haridas S."/>
            <person name="Kuo A."/>
            <person name="Mondo S."/>
            <person name="Pangilinan J."/>
            <person name="Riley R."/>
            <person name="Labutti K."/>
            <person name="Andreopoulos B."/>
            <person name="Lipzen A."/>
            <person name="Chen C."/>
            <person name="Yanf M."/>
            <person name="Daum C."/>
            <person name="Ng V."/>
            <person name="Clum A."/>
            <person name="Ohm R."/>
            <person name="Martin F."/>
            <person name="Silar P."/>
            <person name="Natvig D."/>
            <person name="Lalanne C."/>
            <person name="Gautier V."/>
            <person name="Ament-Velasquez S.L."/>
            <person name="Kruys A."/>
            <person name="Hutchinson M.I."/>
            <person name="Powell A.J."/>
            <person name="Barry K."/>
            <person name="Miller A.N."/>
            <person name="Grigoriev I.V."/>
            <person name="Debuchy R."/>
            <person name="Gladieux P."/>
            <person name="Thoren M.H."/>
            <person name="Johannesson H."/>
        </authorList>
    </citation>
    <scope>NUCLEOTIDE SEQUENCE</scope>
    <source>
        <strain evidence="2">PSN309</strain>
    </source>
</reference>